<dbReference type="PANTHER" id="PTHR43656:SF2">
    <property type="entry name" value="BINDING OXIDOREDUCTASE, PUTATIVE (AFU_ORTHOLOGUE AFUA_2G08260)-RELATED"/>
    <property type="match status" value="1"/>
</dbReference>
<keyword evidence="1" id="KW-0285">Flavoprotein</keyword>
<accession>A0ABT7MEV7</accession>
<evidence type="ECO:0000259" key="3">
    <source>
        <dbReference type="Pfam" id="PF00724"/>
    </source>
</evidence>
<evidence type="ECO:0000313" key="5">
    <source>
        <dbReference type="Proteomes" id="UP001231924"/>
    </source>
</evidence>
<dbReference type="Proteomes" id="UP001231924">
    <property type="component" value="Unassembled WGS sequence"/>
</dbReference>
<name>A0ABT7MEV7_9PSEU</name>
<organism evidence="4 5">
    <name type="scientific">Actinomycetospora termitidis</name>
    <dbReference type="NCBI Taxonomy" id="3053470"/>
    <lineage>
        <taxon>Bacteria</taxon>
        <taxon>Bacillati</taxon>
        <taxon>Actinomycetota</taxon>
        <taxon>Actinomycetes</taxon>
        <taxon>Pseudonocardiales</taxon>
        <taxon>Pseudonocardiaceae</taxon>
        <taxon>Actinomycetospora</taxon>
    </lineage>
</organism>
<gene>
    <name evidence="4" type="ORF">QRT03_24765</name>
</gene>
<dbReference type="InterPro" id="IPR051799">
    <property type="entry name" value="NADH_flavin_oxidoreductase"/>
</dbReference>
<dbReference type="RefSeq" id="WP_286055777.1">
    <property type="nucleotide sequence ID" value="NZ_JASVWF010000006.1"/>
</dbReference>
<dbReference type="InterPro" id="IPR013785">
    <property type="entry name" value="Aldolase_TIM"/>
</dbReference>
<reference evidence="4 5" key="1">
    <citation type="submission" date="2023-06" db="EMBL/GenBank/DDBJ databases">
        <title>Actinomycetospora Odt1-22.</title>
        <authorList>
            <person name="Supong K."/>
        </authorList>
    </citation>
    <scope>NUCLEOTIDE SEQUENCE [LARGE SCALE GENOMIC DNA]</scope>
    <source>
        <strain evidence="4 5">Odt1-22</strain>
    </source>
</reference>
<evidence type="ECO:0000256" key="1">
    <source>
        <dbReference type="ARBA" id="ARBA00022630"/>
    </source>
</evidence>
<dbReference type="SUPFAM" id="SSF51395">
    <property type="entry name" value="FMN-linked oxidoreductases"/>
    <property type="match status" value="1"/>
</dbReference>
<protein>
    <submittedName>
        <fullName evidence="4">tRNA-dihydrouridine synthase</fullName>
    </submittedName>
</protein>
<dbReference type="EMBL" id="JASVWF010000006">
    <property type="protein sequence ID" value="MDL5159201.1"/>
    <property type="molecule type" value="Genomic_DNA"/>
</dbReference>
<dbReference type="Gene3D" id="3.20.20.70">
    <property type="entry name" value="Aldolase class I"/>
    <property type="match status" value="1"/>
</dbReference>
<evidence type="ECO:0000256" key="2">
    <source>
        <dbReference type="ARBA" id="ARBA00023002"/>
    </source>
</evidence>
<keyword evidence="2" id="KW-0560">Oxidoreductase</keyword>
<dbReference type="Pfam" id="PF00724">
    <property type="entry name" value="Oxidored_FMN"/>
    <property type="match status" value="1"/>
</dbReference>
<dbReference type="PANTHER" id="PTHR43656">
    <property type="entry name" value="BINDING OXIDOREDUCTASE, PUTATIVE (AFU_ORTHOLOGUE AFUA_2G08260)-RELATED"/>
    <property type="match status" value="1"/>
</dbReference>
<keyword evidence="5" id="KW-1185">Reference proteome</keyword>
<evidence type="ECO:0000313" key="4">
    <source>
        <dbReference type="EMBL" id="MDL5159201.1"/>
    </source>
</evidence>
<sequence>MTLSEPLELPCGVVLPNRLVRAAMTESIADRHGDASPRHERLYAAVAAGGPGLAITGNVMVDRAHLERARNVVVDRWTDEAALRRWATAAAGSSLAPTIVQLSHPGRQTTRYVNPHPVAPSAGPAVALGGAYAKPRALTIVEVADLQERFVDVARRVVDAGFAGVQVHAAHGYLLSSFLDPATNRRTDPYGGSLANRARFLLGIVTAARRALPASAIVAVKLDARDDDELVELGGWLEAAGADLLEVSGGNYERPAMVGLDASGAELTGEHESPFWNSAAALSAAVDVPVVLTGGFRSRAEVDRALAAGVCAAVGVGRPLAVRPELAGRFVRGEVDTLDRPAPRLGGPAAVRALLGAAVGAGWHRIQLARTSRGRGPALRLPALAAGLDYSVGDWVRSLVERPARLRRARRD</sequence>
<proteinExistence type="predicted"/>
<dbReference type="InterPro" id="IPR001155">
    <property type="entry name" value="OxRdtase_FMN_N"/>
</dbReference>
<feature type="domain" description="NADH:flavin oxidoreductase/NADH oxidase N-terminal" evidence="3">
    <location>
        <begin position="5"/>
        <end position="330"/>
    </location>
</feature>
<comment type="caution">
    <text evidence="4">The sequence shown here is derived from an EMBL/GenBank/DDBJ whole genome shotgun (WGS) entry which is preliminary data.</text>
</comment>